<sequence length="69" mass="7972">MTLNQTLESRLIEKVRQLSREQIEQVEQFIDGLNAEKSDQSLSLAATKLSESAFNKVWDNPEDDIYDEL</sequence>
<evidence type="ECO:0000313" key="1">
    <source>
        <dbReference type="EMBL" id="EHJ11380.1"/>
    </source>
</evidence>
<accession>G5J8W4</accession>
<gene>
    <name evidence="1" type="ORF">CWATWH0003_3884</name>
</gene>
<dbReference type="RefSeq" id="WP_007306761.1">
    <property type="nucleotide sequence ID" value="NZ_AESD01000594.1"/>
</dbReference>
<dbReference type="Proteomes" id="UP000003477">
    <property type="component" value="Unassembled WGS sequence"/>
</dbReference>
<protein>
    <recommendedName>
        <fullName evidence="3">Toxin-antitoxin system, antitoxin component, Xre family protein</fullName>
    </recommendedName>
</protein>
<dbReference type="EMBL" id="AESD01000594">
    <property type="protein sequence ID" value="EHJ11380.1"/>
    <property type="molecule type" value="Genomic_DNA"/>
</dbReference>
<name>G5J8W4_CROWT</name>
<evidence type="ECO:0008006" key="3">
    <source>
        <dbReference type="Google" id="ProtNLM"/>
    </source>
</evidence>
<proteinExistence type="predicted"/>
<comment type="caution">
    <text evidence="1">The sequence shown here is derived from an EMBL/GenBank/DDBJ whole genome shotgun (WGS) entry which is preliminary data.</text>
</comment>
<evidence type="ECO:0000313" key="2">
    <source>
        <dbReference type="Proteomes" id="UP000003477"/>
    </source>
</evidence>
<dbReference type="PATRIC" id="fig|423471.3.peg.3640"/>
<dbReference type="GeneID" id="88767376"/>
<reference evidence="1 2" key="1">
    <citation type="journal article" date="2011" name="Front. Microbiol.">
        <title>Two Strains of Crocosphaera watsonii with Highly Conserved Genomes are Distinguished by Strain-Specific Features.</title>
        <authorList>
            <person name="Bench S.R."/>
            <person name="Ilikchyan I.N."/>
            <person name="Tripp H.J."/>
            <person name="Zehr J.P."/>
        </authorList>
    </citation>
    <scope>NUCLEOTIDE SEQUENCE [LARGE SCALE GENOMIC DNA]</scope>
    <source>
        <strain evidence="1 2">WH 0003</strain>
    </source>
</reference>
<dbReference type="AlphaFoldDB" id="G5J8W4"/>
<organism evidence="1 2">
    <name type="scientific">Crocosphaera watsonii WH 0003</name>
    <dbReference type="NCBI Taxonomy" id="423471"/>
    <lineage>
        <taxon>Bacteria</taxon>
        <taxon>Bacillati</taxon>
        <taxon>Cyanobacteriota</taxon>
        <taxon>Cyanophyceae</taxon>
        <taxon>Oscillatoriophycideae</taxon>
        <taxon>Chroococcales</taxon>
        <taxon>Aphanothecaceae</taxon>
        <taxon>Crocosphaera</taxon>
    </lineage>
</organism>